<evidence type="ECO:0000313" key="1">
    <source>
        <dbReference type="EMBL" id="SDZ98524.1"/>
    </source>
</evidence>
<dbReference type="RefSeq" id="WP_091338196.1">
    <property type="nucleotide sequence ID" value="NZ_FNRM01000001.1"/>
</dbReference>
<dbReference type="Proteomes" id="UP000198773">
    <property type="component" value="Unassembled WGS sequence"/>
</dbReference>
<accession>A0A1H3XIQ8</accession>
<sequence>MKWLVLLMALVLALLAWWVRQPEPSPVWFELSELSAEPQLAEPFIFTEDEAKPFTSDNLDAKQEGAIVVAEVTATDAKSSDDAPAAIATTECPPYALLEEHPSRPLADDWARNELLFFNWTDEHYQHQDLSAIELAAQAGDVLAMRALGVYYAFPMLWPDFAEHDGSDIPVPEYAKARFWLYQAALHNVPMMFAFQALTYQAELERYQNEDGILPESFESDKRQLLVTIRALMEFDVWVAPVLEIVRQGNPLFMLADVELTVEEQQQVAEQLDDLQREWRFHRSQLGQADRIEIEMPAAVKEWIDLLHQIHQCN</sequence>
<protein>
    <submittedName>
        <fullName evidence="1">Uncharacterized protein</fullName>
    </submittedName>
</protein>
<name>A0A1H3XIQ8_ALKAM</name>
<keyword evidence="2" id="KW-1185">Reference proteome</keyword>
<dbReference type="AlphaFoldDB" id="A0A1H3XIQ8"/>
<organism evidence="1 2">
    <name type="scientific">Alkalimonas amylolytica</name>
    <dbReference type="NCBI Taxonomy" id="152573"/>
    <lineage>
        <taxon>Bacteria</taxon>
        <taxon>Pseudomonadati</taxon>
        <taxon>Pseudomonadota</taxon>
        <taxon>Gammaproteobacteria</taxon>
        <taxon>Alkalimonas</taxon>
    </lineage>
</organism>
<evidence type="ECO:0000313" key="2">
    <source>
        <dbReference type="Proteomes" id="UP000198773"/>
    </source>
</evidence>
<dbReference type="EMBL" id="FNRM01000001">
    <property type="protein sequence ID" value="SDZ98524.1"/>
    <property type="molecule type" value="Genomic_DNA"/>
</dbReference>
<dbReference type="STRING" id="152573.SAMN04488051_101239"/>
<reference evidence="1 2" key="1">
    <citation type="submission" date="2016-10" db="EMBL/GenBank/DDBJ databases">
        <authorList>
            <person name="de Groot N.N."/>
        </authorList>
    </citation>
    <scope>NUCLEOTIDE SEQUENCE [LARGE SCALE GENOMIC DNA]</scope>
    <source>
        <strain evidence="1 2">CGMCC 1.3430</strain>
    </source>
</reference>
<proteinExistence type="predicted"/>
<gene>
    <name evidence="1" type="ORF">SAMN04488051_101239</name>
</gene>